<reference evidence="1 2" key="1">
    <citation type="submission" date="2020-04" db="EMBL/GenBank/DDBJ databases">
        <authorList>
            <person name="De Canck E."/>
        </authorList>
    </citation>
    <scope>NUCLEOTIDE SEQUENCE [LARGE SCALE GENOMIC DNA]</scope>
    <source>
        <strain evidence="1 2">LMG 28614</strain>
    </source>
</reference>
<organism evidence="1 2">
    <name type="scientific">Paraburkholderia ultramafica</name>
    <dbReference type="NCBI Taxonomy" id="1544867"/>
    <lineage>
        <taxon>Bacteria</taxon>
        <taxon>Pseudomonadati</taxon>
        <taxon>Pseudomonadota</taxon>
        <taxon>Betaproteobacteria</taxon>
        <taxon>Burkholderiales</taxon>
        <taxon>Burkholderiaceae</taxon>
        <taxon>Paraburkholderia</taxon>
    </lineage>
</organism>
<dbReference type="AlphaFoldDB" id="A0A6S7BLF3"/>
<name>A0A6S7BLF3_9BURK</name>
<dbReference type="Proteomes" id="UP000494365">
    <property type="component" value="Unassembled WGS sequence"/>
</dbReference>
<dbReference type="EMBL" id="CADIKK010000039">
    <property type="protein sequence ID" value="CAB3804680.1"/>
    <property type="molecule type" value="Genomic_DNA"/>
</dbReference>
<proteinExistence type="predicted"/>
<evidence type="ECO:0000313" key="1">
    <source>
        <dbReference type="EMBL" id="CAB3804680.1"/>
    </source>
</evidence>
<sequence>MNRKALVIFGLTRLVQSRNRRRRSPCIATPGGALVGGSVFGRARGIAYARCPENDLSRPAGLPGAMPLYHCPAKDCKQKTDNQTKTQSKH</sequence>
<accession>A0A6S7BLF3</accession>
<protein>
    <submittedName>
        <fullName evidence="1">Uncharacterized protein</fullName>
    </submittedName>
</protein>
<gene>
    <name evidence="1" type="ORF">LMG28614_06055</name>
</gene>
<evidence type="ECO:0000313" key="2">
    <source>
        <dbReference type="Proteomes" id="UP000494365"/>
    </source>
</evidence>
<keyword evidence="2" id="KW-1185">Reference proteome</keyword>